<dbReference type="STRING" id="410359.Pcal_2056"/>
<dbReference type="eggNOG" id="arCOG08081">
    <property type="taxonomic scope" value="Archaea"/>
</dbReference>
<evidence type="ECO:0000313" key="2">
    <source>
        <dbReference type="EMBL" id="ABO09471.1"/>
    </source>
</evidence>
<keyword evidence="3" id="KW-1185">Reference proteome</keyword>
<dbReference type="EMBL" id="CP000561">
    <property type="protein sequence ID" value="ABO09471.1"/>
    <property type="molecule type" value="Genomic_DNA"/>
</dbReference>
<keyword evidence="1" id="KW-1133">Transmembrane helix</keyword>
<sequence>MDLLTLVGVAALAFLILYTRDNIYASLLLTGLGVAVALGSTPHLGAAAFILITLVYIVAALTLVLIAAASMGDVAKPVEFRKSALAAVAVALAAPLLLRPGPQQAVQQALDYMLIPLAAAFIVYVLKIAVELST</sequence>
<dbReference type="KEGG" id="pcl:Pcal_2056"/>
<accession>A3MXV4</accession>
<reference evidence="2" key="1">
    <citation type="submission" date="2007-02" db="EMBL/GenBank/DDBJ databases">
        <title>Complete sequence of Pyrobaculum calidifontis JCM 11548.</title>
        <authorList>
            <consortium name="US DOE Joint Genome Institute"/>
            <person name="Copeland A."/>
            <person name="Lucas S."/>
            <person name="Lapidus A."/>
            <person name="Barry K."/>
            <person name="Glavina del Rio T."/>
            <person name="Dalin E."/>
            <person name="Tice H."/>
            <person name="Pitluck S."/>
            <person name="Chain P."/>
            <person name="Malfatti S."/>
            <person name="Shin M."/>
            <person name="Vergez L."/>
            <person name="Schmutz J."/>
            <person name="Larimer F."/>
            <person name="Land M."/>
            <person name="Hauser L."/>
            <person name="Kyrpides N."/>
            <person name="Mikhailova N."/>
            <person name="Cozen A.E."/>
            <person name="Fitz-Gibbon S.T."/>
            <person name="House C.H."/>
            <person name="Saltikov C."/>
            <person name="Lowe T.M."/>
            <person name="Richardson P."/>
        </authorList>
    </citation>
    <scope>NUCLEOTIDE SEQUENCE [LARGE SCALE GENOMIC DNA]</scope>
    <source>
        <strain evidence="2">JCM 11548</strain>
    </source>
</reference>
<name>A3MXV4_PYRCJ</name>
<evidence type="ECO:0000256" key="1">
    <source>
        <dbReference type="SAM" id="Phobius"/>
    </source>
</evidence>
<dbReference type="AlphaFoldDB" id="A3MXV4"/>
<dbReference type="Proteomes" id="UP000001431">
    <property type="component" value="Chromosome"/>
</dbReference>
<dbReference type="HOGENOM" id="CLU_156339_0_0_2"/>
<organism evidence="2 3">
    <name type="scientific">Pyrobaculum calidifontis (strain DSM 21063 / JCM 11548 / VA1)</name>
    <dbReference type="NCBI Taxonomy" id="410359"/>
    <lineage>
        <taxon>Archaea</taxon>
        <taxon>Thermoproteota</taxon>
        <taxon>Thermoprotei</taxon>
        <taxon>Thermoproteales</taxon>
        <taxon>Thermoproteaceae</taxon>
        <taxon>Pyrobaculum</taxon>
    </lineage>
</organism>
<dbReference type="RefSeq" id="WP_011850729.1">
    <property type="nucleotide sequence ID" value="NC_009073.1"/>
</dbReference>
<feature type="transmembrane region" description="Helical" evidence="1">
    <location>
        <begin position="110"/>
        <end position="130"/>
    </location>
</feature>
<dbReference type="GeneID" id="4910101"/>
<feature type="transmembrane region" description="Helical" evidence="1">
    <location>
        <begin position="43"/>
        <end position="68"/>
    </location>
</feature>
<evidence type="ECO:0000313" key="3">
    <source>
        <dbReference type="Proteomes" id="UP000001431"/>
    </source>
</evidence>
<gene>
    <name evidence="2" type="ordered locus">Pcal_2056</name>
</gene>
<feature type="transmembrane region" description="Helical" evidence="1">
    <location>
        <begin position="80"/>
        <end position="98"/>
    </location>
</feature>
<proteinExistence type="predicted"/>
<protein>
    <submittedName>
        <fullName evidence="2">Uncharacterized protein</fullName>
    </submittedName>
</protein>
<keyword evidence="1" id="KW-0812">Transmembrane</keyword>
<keyword evidence="1" id="KW-0472">Membrane</keyword>